<dbReference type="Gene3D" id="3.10.450.50">
    <property type="match status" value="1"/>
</dbReference>
<evidence type="ECO:0000313" key="3">
    <source>
        <dbReference type="EMBL" id="PQA87660.1"/>
    </source>
</evidence>
<sequence>MGLYAFRAPSHIFTTFACLIAAIAPPACAQIPSAKQQILLDRMEINELITGLYENVETASSTNYADYYLEDAVLEINGTEYRGRAAIFDYQDAVAKTSPRLKGSFHMLLNNLSIDVMGDTATAKLYFTGVLAETVTGPPRLFKHGREYDLLVRRTDGEWRIKRRVIVSDASADSDFEGIERPGEDYNILDSEKAAQ</sequence>
<name>A0A2S7K579_9PROT</name>
<evidence type="ECO:0000313" key="4">
    <source>
        <dbReference type="Proteomes" id="UP000239504"/>
    </source>
</evidence>
<reference evidence="3 4" key="1">
    <citation type="submission" date="2017-12" db="EMBL/GenBank/DDBJ databases">
        <authorList>
            <person name="Hurst M.R.H."/>
        </authorList>
    </citation>
    <scope>NUCLEOTIDE SEQUENCE [LARGE SCALE GENOMIC DNA]</scope>
    <source>
        <strain evidence="3 4">SY-3-19</strain>
    </source>
</reference>
<feature type="chain" id="PRO_5015586663" description="SnoaL-like domain-containing protein" evidence="1">
    <location>
        <begin position="30"/>
        <end position="196"/>
    </location>
</feature>
<dbReference type="Proteomes" id="UP000239504">
    <property type="component" value="Unassembled WGS sequence"/>
</dbReference>
<dbReference type="InterPro" id="IPR037401">
    <property type="entry name" value="SnoaL-like"/>
</dbReference>
<dbReference type="RefSeq" id="WP_104830198.1">
    <property type="nucleotide sequence ID" value="NZ_PJCH01000006.1"/>
</dbReference>
<feature type="signal peptide" evidence="1">
    <location>
        <begin position="1"/>
        <end position="29"/>
    </location>
</feature>
<dbReference type="Pfam" id="PF13577">
    <property type="entry name" value="SnoaL_4"/>
    <property type="match status" value="1"/>
</dbReference>
<feature type="domain" description="SnoaL-like" evidence="2">
    <location>
        <begin position="39"/>
        <end position="164"/>
    </location>
</feature>
<keyword evidence="1" id="KW-0732">Signal</keyword>
<comment type="caution">
    <text evidence="3">The sequence shown here is derived from an EMBL/GenBank/DDBJ whole genome shotgun (WGS) entry which is preliminary data.</text>
</comment>
<protein>
    <recommendedName>
        <fullName evidence="2">SnoaL-like domain-containing protein</fullName>
    </recommendedName>
</protein>
<accession>A0A2S7K579</accession>
<dbReference type="SUPFAM" id="SSF54427">
    <property type="entry name" value="NTF2-like"/>
    <property type="match status" value="1"/>
</dbReference>
<keyword evidence="4" id="KW-1185">Reference proteome</keyword>
<dbReference type="AlphaFoldDB" id="A0A2S7K579"/>
<dbReference type="InterPro" id="IPR032710">
    <property type="entry name" value="NTF2-like_dom_sf"/>
</dbReference>
<evidence type="ECO:0000259" key="2">
    <source>
        <dbReference type="Pfam" id="PF13577"/>
    </source>
</evidence>
<dbReference type="EMBL" id="PJCH01000006">
    <property type="protein sequence ID" value="PQA87660.1"/>
    <property type="molecule type" value="Genomic_DNA"/>
</dbReference>
<organism evidence="3 4">
    <name type="scientific">Hyphococcus luteus</name>
    <dbReference type="NCBI Taxonomy" id="2058213"/>
    <lineage>
        <taxon>Bacteria</taxon>
        <taxon>Pseudomonadati</taxon>
        <taxon>Pseudomonadota</taxon>
        <taxon>Alphaproteobacteria</taxon>
        <taxon>Parvularculales</taxon>
        <taxon>Parvularculaceae</taxon>
        <taxon>Hyphococcus</taxon>
    </lineage>
</organism>
<dbReference type="OrthoDB" id="7425929at2"/>
<proteinExistence type="predicted"/>
<dbReference type="PROSITE" id="PS51257">
    <property type="entry name" value="PROKAR_LIPOPROTEIN"/>
    <property type="match status" value="1"/>
</dbReference>
<evidence type="ECO:0000256" key="1">
    <source>
        <dbReference type="SAM" id="SignalP"/>
    </source>
</evidence>
<dbReference type="CDD" id="cd00531">
    <property type="entry name" value="NTF2_like"/>
    <property type="match status" value="1"/>
</dbReference>
<gene>
    <name evidence="3" type="ORF">CW354_11335</name>
</gene>